<dbReference type="SUPFAM" id="SSF50993">
    <property type="entry name" value="Peptidase/esterase 'gauge' domain"/>
    <property type="match status" value="1"/>
</dbReference>
<accession>A0ABY6F4P5</accession>
<dbReference type="Pfam" id="PF00326">
    <property type="entry name" value="Peptidase_S9"/>
    <property type="match status" value="1"/>
</dbReference>
<name>A0ABY6F4P5_9GAMM</name>
<organism evidence="7 8">
    <name type="scientific">Moraxella nasicaprae</name>
    <dbReference type="NCBI Taxonomy" id="2904122"/>
    <lineage>
        <taxon>Bacteria</taxon>
        <taxon>Pseudomonadati</taxon>
        <taxon>Pseudomonadota</taxon>
        <taxon>Gammaproteobacteria</taxon>
        <taxon>Moraxellales</taxon>
        <taxon>Moraxellaceae</taxon>
        <taxon>Moraxella</taxon>
    </lineage>
</organism>
<dbReference type="InterPro" id="IPR051167">
    <property type="entry name" value="Prolyl_oligopep/macrocyclase"/>
</dbReference>
<dbReference type="PROSITE" id="PS51257">
    <property type="entry name" value="PROKAR_LIPOPROTEIN"/>
    <property type="match status" value="1"/>
</dbReference>
<dbReference type="InterPro" id="IPR002470">
    <property type="entry name" value="Peptidase_S9A"/>
</dbReference>
<dbReference type="InterPro" id="IPR001375">
    <property type="entry name" value="Peptidase_S9_cat"/>
</dbReference>
<evidence type="ECO:0000313" key="7">
    <source>
        <dbReference type="EMBL" id="UXZ05014.1"/>
    </source>
</evidence>
<evidence type="ECO:0000259" key="6">
    <source>
        <dbReference type="Pfam" id="PF02897"/>
    </source>
</evidence>
<evidence type="ECO:0000256" key="3">
    <source>
        <dbReference type="ARBA" id="ARBA00022825"/>
    </source>
</evidence>
<dbReference type="Gene3D" id="3.40.50.1820">
    <property type="entry name" value="alpha/beta hydrolase"/>
    <property type="match status" value="1"/>
</dbReference>
<reference evidence="7" key="1">
    <citation type="submission" date="2021-12" db="EMBL/GenBank/DDBJ databases">
        <title>taxonomy of Moraxella sp. ZY201224.</title>
        <authorList>
            <person name="Li F."/>
        </authorList>
    </citation>
    <scope>NUCLEOTIDE SEQUENCE</scope>
    <source>
        <strain evidence="7">ZY201224</strain>
    </source>
</reference>
<evidence type="ECO:0000313" key="8">
    <source>
        <dbReference type="Proteomes" id="UP001063782"/>
    </source>
</evidence>
<feature type="domain" description="Peptidase S9A N-terminal" evidence="6">
    <location>
        <begin position="36"/>
        <end position="450"/>
    </location>
</feature>
<dbReference type="PANTHER" id="PTHR42881:SF13">
    <property type="entry name" value="PROLYL ENDOPEPTIDASE"/>
    <property type="match status" value="1"/>
</dbReference>
<dbReference type="RefSeq" id="WP_263076515.1">
    <property type="nucleotide sequence ID" value="NZ_CP089977.1"/>
</dbReference>
<dbReference type="EMBL" id="CP089977">
    <property type="protein sequence ID" value="UXZ05014.1"/>
    <property type="molecule type" value="Genomic_DNA"/>
</dbReference>
<keyword evidence="2" id="KW-0378">Hydrolase</keyword>
<evidence type="ECO:0000259" key="5">
    <source>
        <dbReference type="Pfam" id="PF00326"/>
    </source>
</evidence>
<feature type="chain" id="PRO_5046880086" evidence="4">
    <location>
        <begin position="19"/>
        <end position="726"/>
    </location>
</feature>
<dbReference type="PRINTS" id="PR00862">
    <property type="entry name" value="PROLIGOPTASE"/>
</dbReference>
<dbReference type="Gene3D" id="2.130.10.120">
    <property type="entry name" value="Prolyl oligopeptidase, N-terminal domain"/>
    <property type="match status" value="1"/>
</dbReference>
<sequence length="726" mass="81063">MKKIALSVLTLSVLTACHSTQPLNTTKPNQKTAQENIMTTPKTQTATIANQTDPHLWLEEVTGEKQLAWVKAHNDKADQALATTPRFRDIEQSILKILNSNEKIPYVGKRGEFYYNFWTDDKHKHGIWRRTTLAEFKKPNPKWEVLLDLDELNAKEGENWVWHGADCLESDYNKCIISLSRGGADADVSREFDLTTKSFVKEGFYRPEAKGGTSWIDENLLYLTNASEHEQTNSGYANTVKLWKRGTPIESAKTIYTANKSHTAVSAGFDETTGLGYVVDAIDFYNTKLFIHNPKTNTLDEVKDLPLLMDKGVYKEFLTLSPKEDWTIGGKTYKAGSYLVANLNDWQNGKQNITVLFEPTDSTSLENVSWTKNYVVLNVLDDVKSVLKVLSIKDFSSVAVKGLPQNGKLDVSAVDDKTSDELWLTVSGFTTPVSLHLFDVKNSTLTKLKSTPSFFKEEDFVVEQHFATSLDGTKVPYFLVHHKDMKKDGDNPTLLYGYGGFEVSLTPSYSGGVGNAWLSKTTKNGKHGVYVLANIRGGGEYGPAWHQAALKDKRHKAYEDFSAVAKDLIAKNITSPKRLGVQGGSNGGLLTGNMLTQYPDLFGAVVIQVPLLDMSRYHKLLAGASWVAEYGDPDKADEWAYIKSFSPYHLFDDKKAYPPVLLTTSTRDDRVHPAHARKMMAKLSEAGKVAYYYENIEGGHGGAANNEQRAYMSALAYEFLWQTLGQ</sequence>
<keyword evidence="4" id="KW-0732">Signal</keyword>
<dbReference type="SUPFAM" id="SSF53474">
    <property type="entry name" value="alpha/beta-Hydrolases"/>
    <property type="match status" value="1"/>
</dbReference>
<dbReference type="InterPro" id="IPR023302">
    <property type="entry name" value="Pept_S9A_N"/>
</dbReference>
<gene>
    <name evidence="7" type="ORF">LU297_00740</name>
</gene>
<keyword evidence="8" id="KW-1185">Reference proteome</keyword>
<keyword evidence="3" id="KW-0720">Serine protease</keyword>
<dbReference type="PANTHER" id="PTHR42881">
    <property type="entry name" value="PROLYL ENDOPEPTIDASE"/>
    <property type="match status" value="1"/>
</dbReference>
<evidence type="ECO:0000256" key="4">
    <source>
        <dbReference type="SAM" id="SignalP"/>
    </source>
</evidence>
<dbReference type="Proteomes" id="UP001063782">
    <property type="component" value="Chromosome"/>
</dbReference>
<proteinExistence type="predicted"/>
<dbReference type="Pfam" id="PF02897">
    <property type="entry name" value="Peptidase_S9_N"/>
    <property type="match status" value="1"/>
</dbReference>
<keyword evidence="1" id="KW-0645">Protease</keyword>
<protein>
    <submittedName>
        <fullName evidence="7">Prolyl oligopeptidase family serine peptidase</fullName>
    </submittedName>
</protein>
<feature type="domain" description="Peptidase S9 prolyl oligopeptidase catalytic" evidence="5">
    <location>
        <begin position="528"/>
        <end position="725"/>
    </location>
</feature>
<evidence type="ECO:0000256" key="1">
    <source>
        <dbReference type="ARBA" id="ARBA00022670"/>
    </source>
</evidence>
<dbReference type="InterPro" id="IPR029058">
    <property type="entry name" value="AB_hydrolase_fold"/>
</dbReference>
<evidence type="ECO:0000256" key="2">
    <source>
        <dbReference type="ARBA" id="ARBA00022801"/>
    </source>
</evidence>
<feature type="signal peptide" evidence="4">
    <location>
        <begin position="1"/>
        <end position="18"/>
    </location>
</feature>